<evidence type="ECO:0000259" key="1">
    <source>
        <dbReference type="PROSITE" id="PS50995"/>
    </source>
</evidence>
<dbReference type="PANTHER" id="PTHR33164:SF99">
    <property type="entry name" value="MARR FAMILY REGULATORY PROTEIN"/>
    <property type="match status" value="1"/>
</dbReference>
<dbReference type="PROSITE" id="PS50995">
    <property type="entry name" value="HTH_MARR_2"/>
    <property type="match status" value="1"/>
</dbReference>
<dbReference type="Proteomes" id="UP001431221">
    <property type="component" value="Unassembled WGS sequence"/>
</dbReference>
<protein>
    <submittedName>
        <fullName evidence="2">MarR family winged helix-turn-helix transcriptional regulator</fullName>
    </submittedName>
</protein>
<dbReference type="InterPro" id="IPR036390">
    <property type="entry name" value="WH_DNA-bd_sf"/>
</dbReference>
<feature type="domain" description="HTH marR-type" evidence="1">
    <location>
        <begin position="9"/>
        <end position="148"/>
    </location>
</feature>
<name>A0ABT0H313_9HYPH</name>
<comment type="caution">
    <text evidence="2">The sequence shown here is derived from an EMBL/GenBank/DDBJ whole genome shotgun (WGS) entry which is preliminary data.</text>
</comment>
<reference evidence="2" key="1">
    <citation type="submission" date="2022-04" db="EMBL/GenBank/DDBJ databases">
        <title>Roseibium sp. CAU 1639 isolated from mud.</title>
        <authorList>
            <person name="Kim W."/>
        </authorList>
    </citation>
    <scope>NUCLEOTIDE SEQUENCE</scope>
    <source>
        <strain evidence="2">CAU 1639</strain>
    </source>
</reference>
<dbReference type="EMBL" id="JALNMJ010000029">
    <property type="protein sequence ID" value="MCK7615687.1"/>
    <property type="molecule type" value="Genomic_DNA"/>
</dbReference>
<proteinExistence type="predicted"/>
<evidence type="ECO:0000313" key="3">
    <source>
        <dbReference type="Proteomes" id="UP001431221"/>
    </source>
</evidence>
<gene>
    <name evidence="2" type="ORF">M0H32_26295</name>
</gene>
<dbReference type="Pfam" id="PF12802">
    <property type="entry name" value="MarR_2"/>
    <property type="match status" value="1"/>
</dbReference>
<accession>A0ABT0H313</accession>
<dbReference type="InterPro" id="IPR000835">
    <property type="entry name" value="HTH_MarR-typ"/>
</dbReference>
<dbReference type="InterPro" id="IPR039422">
    <property type="entry name" value="MarR/SlyA-like"/>
</dbReference>
<keyword evidence="3" id="KW-1185">Reference proteome</keyword>
<evidence type="ECO:0000313" key="2">
    <source>
        <dbReference type="EMBL" id="MCK7615687.1"/>
    </source>
</evidence>
<dbReference type="SUPFAM" id="SSF46785">
    <property type="entry name" value="Winged helix' DNA-binding domain"/>
    <property type="match status" value="1"/>
</dbReference>
<dbReference type="RefSeq" id="WP_248159457.1">
    <property type="nucleotide sequence ID" value="NZ_JALNMJ010000029.1"/>
</dbReference>
<dbReference type="SMART" id="SM00347">
    <property type="entry name" value="HTH_MARR"/>
    <property type="match status" value="1"/>
</dbReference>
<dbReference type="PANTHER" id="PTHR33164">
    <property type="entry name" value="TRANSCRIPTIONAL REGULATOR, MARR FAMILY"/>
    <property type="match status" value="1"/>
</dbReference>
<sequence length="162" mass="18005">MQTNKSSEVADLRLLIGEVRKTFRLMAGLSDRMLEARGLTASLRAILEYLAEEGPSPVPKMAAAKSMTRQSVQALVDRLDALGLIDSQPNPDHKRSQLIALTREGQATFQAILLEEKDLLVRIAADWTGGDLQETCRTLRMFQTRLNDLRSDIDASYSETDA</sequence>
<dbReference type="InterPro" id="IPR036388">
    <property type="entry name" value="WH-like_DNA-bd_sf"/>
</dbReference>
<organism evidence="2 3">
    <name type="scientific">Roseibium sediminicola</name>
    <dbReference type="NCBI Taxonomy" id="2933272"/>
    <lineage>
        <taxon>Bacteria</taxon>
        <taxon>Pseudomonadati</taxon>
        <taxon>Pseudomonadota</taxon>
        <taxon>Alphaproteobacteria</taxon>
        <taxon>Hyphomicrobiales</taxon>
        <taxon>Stappiaceae</taxon>
        <taxon>Roseibium</taxon>
    </lineage>
</organism>
<dbReference type="Gene3D" id="1.10.10.10">
    <property type="entry name" value="Winged helix-like DNA-binding domain superfamily/Winged helix DNA-binding domain"/>
    <property type="match status" value="1"/>
</dbReference>